<dbReference type="Pfam" id="PF01875">
    <property type="entry name" value="Memo"/>
    <property type="match status" value="1"/>
</dbReference>
<proteinExistence type="inferred from homology"/>
<comment type="similarity">
    <text evidence="1">Belongs to the MEMO1 family.</text>
</comment>
<dbReference type="InterPro" id="IPR002737">
    <property type="entry name" value="MEMO1_fam"/>
</dbReference>
<evidence type="ECO:0008006" key="3">
    <source>
        <dbReference type="Google" id="ProtNLM"/>
    </source>
</evidence>
<dbReference type="EMBL" id="BARW01029264">
    <property type="protein sequence ID" value="GAJ07574.1"/>
    <property type="molecule type" value="Genomic_DNA"/>
</dbReference>
<comment type="caution">
    <text evidence="2">The sequence shown here is derived from an EMBL/GenBank/DDBJ whole genome shotgun (WGS) entry which is preliminary data.</text>
</comment>
<organism evidence="2">
    <name type="scientific">marine sediment metagenome</name>
    <dbReference type="NCBI Taxonomy" id="412755"/>
    <lineage>
        <taxon>unclassified sequences</taxon>
        <taxon>metagenomes</taxon>
        <taxon>ecological metagenomes</taxon>
    </lineage>
</organism>
<dbReference type="PANTHER" id="PTHR11060:SF0">
    <property type="entry name" value="PROTEIN MEMO1"/>
    <property type="match status" value="1"/>
</dbReference>
<dbReference type="PANTHER" id="PTHR11060">
    <property type="entry name" value="PROTEIN MEMO1"/>
    <property type="match status" value="1"/>
</dbReference>
<dbReference type="CDD" id="cd07361">
    <property type="entry name" value="MEMO_like"/>
    <property type="match status" value="1"/>
</dbReference>
<dbReference type="NCBIfam" id="TIGR04336">
    <property type="entry name" value="AmmeMemoSam_B"/>
    <property type="match status" value="1"/>
</dbReference>
<sequence length="116" mass="12600">MIRNPVVSGQFYPESPSQLKAMIEGMVDEKTVKEEVIGLVSPHAGYIYSGPVAGAAISKIKFKDTFIIMGPNHTGRGRALSIMTEGVWKTPLGEVEIDSELGRQILATSSHLEEDN</sequence>
<dbReference type="Gene3D" id="3.40.830.10">
    <property type="entry name" value="LigB-like"/>
    <property type="match status" value="1"/>
</dbReference>
<feature type="non-terminal residue" evidence="2">
    <location>
        <position position="116"/>
    </location>
</feature>
<evidence type="ECO:0000256" key="1">
    <source>
        <dbReference type="ARBA" id="ARBA00006315"/>
    </source>
</evidence>
<gene>
    <name evidence="2" type="ORF">S12H4_47067</name>
</gene>
<dbReference type="AlphaFoldDB" id="X1TQQ1"/>
<protein>
    <recommendedName>
        <fullName evidence="3">AmmeMemoRadiSam system protein B</fullName>
    </recommendedName>
</protein>
<name>X1TQQ1_9ZZZZ</name>
<accession>X1TQQ1</accession>
<evidence type="ECO:0000313" key="2">
    <source>
        <dbReference type="EMBL" id="GAJ07574.1"/>
    </source>
</evidence>
<reference evidence="2" key="1">
    <citation type="journal article" date="2014" name="Front. Microbiol.">
        <title>High frequency of phylogenetically diverse reductive dehalogenase-homologous genes in deep subseafloor sedimentary metagenomes.</title>
        <authorList>
            <person name="Kawai M."/>
            <person name="Futagami T."/>
            <person name="Toyoda A."/>
            <person name="Takaki Y."/>
            <person name="Nishi S."/>
            <person name="Hori S."/>
            <person name="Arai W."/>
            <person name="Tsubouchi T."/>
            <person name="Morono Y."/>
            <person name="Uchiyama I."/>
            <person name="Ito T."/>
            <person name="Fujiyama A."/>
            <person name="Inagaki F."/>
            <person name="Takami H."/>
        </authorList>
    </citation>
    <scope>NUCLEOTIDE SEQUENCE</scope>
    <source>
        <strain evidence="2">Expedition CK06-06</strain>
    </source>
</reference>